<sequence>MTLNANQESNILNDSKVLDELEKIHRDLINKSGLIKPNSNSNTNKLTHSVIHEGDNLEMLKLFNNGLTRVSNNQPTKDDSELLINMNENLLKQLKSLKNDNDKINKLNDSLAKQVEELQMKFDNENNSDIENENNLQEKYKILNAKYNDPKNLIEKLSNIEDDRLVSLGQKLITTDDFKDLNKQINNPSLLYLIQKAKKQGHTMVSDKDYNKMYSMTENPPLEFLIEKAKALNQIVVPLAQCESLEQKIENPSLLYLIQKAKLQGYTVISDNDYTKLQTLNETTPIERLKEQASSQLHHLIPSGEYNEMKENLESPSLLYLIQKAKLQGQTIISDKDYNMMCNTMETPSLDFLSEKASKLGQRLVSEDIYNTLGGDIGNPSLLYLVQKSKLQGQTVISDKDYNMLYSTFKNPSLKFLTEKSRKLGYSVVQTEKYKEIVNNLESPSLLYLVQKSKLQGYTVISDKDYEEMESTTRTPTLEFLETKAEALGQTMLSRTTYDSLGGSIDSPSLLYLVQKAKLQGQTVISDNDYDSLMQTCHDPSLLHLIEKAKQQGYVVISEKDYSAMLQSSKSPLVEYLDDKSKDSRNTLLSMGDYEQLKSEIEFPSLLYLIQKAKEQHYTVISDEDYENMWSTTSDPSLTFLKEKASSLNQILVASDEYKTMQDVVSHPSLTFLSSMALLKGYQVIEDKKYEHLIKDSSARDDVINLQKENKEIQERLDNPSIEMLKEMANKMNYDILPKCSEADVTKVANDESRVISELKLKEDAQKLNLKVLSEDEYNELSKKQEPEPMTKDQIIEQIKLNNFDSHDLVGKPKQPEYIGYDDDYDITREDIGDDVVNLRNSAKNFGMLCVPEASFVPTSGESTPDEDNIVVLPKLYYKSLLNNTNVNLTQVNDEDIIQEIKKRGLQTNTSESFTVFSSPNGSQTDEENTRNSTSSSALSKNYTTRVSTKVNVDTSERKSIGAIRTNTSSRSMSLANMNLRTPRSVKGVPNSVSVNGAVSLAAMVSVTDNGIIPAISQTVIGEFVYKYFNRLGSFGGGETRHRRYMWIHPYTLTLYWSESNPITEDPWNRKTKGVSILNVESVDDNTAGPVNLYNKSIVVTTKEKRLKFTCIDKHRHDVWYNTIKYLIQRNMEGINLKDVFDNPHDELYSGNILSLPENSPRKNSRIVMHSSITPSRRSSRRSSLSRFLK</sequence>
<reference evidence="4 5" key="1">
    <citation type="submission" date="2020-11" db="EMBL/GenBank/DDBJ databases">
        <title>Kefir isolates.</title>
        <authorList>
            <person name="Marcisauskas S."/>
            <person name="Kim Y."/>
            <person name="Blasche S."/>
        </authorList>
    </citation>
    <scope>NUCLEOTIDE SEQUENCE [LARGE SCALE GENOMIC DNA]</scope>
    <source>
        <strain evidence="4 5">OG2</strain>
    </source>
</reference>
<evidence type="ECO:0000259" key="3">
    <source>
        <dbReference type="Pfam" id="PF12814"/>
    </source>
</evidence>
<feature type="domain" description="Pleckstrin homology" evidence="3">
    <location>
        <begin position="1012"/>
        <end position="1130"/>
    </location>
</feature>
<dbReference type="InterPro" id="IPR053005">
    <property type="entry name" value="Nuclear_Pos-Cytoskel_Interact"/>
</dbReference>
<evidence type="ECO:0000256" key="1">
    <source>
        <dbReference type="SAM" id="Coils"/>
    </source>
</evidence>
<name>A0A9P6W1H0_MAUEX</name>
<dbReference type="GO" id="GO:0015631">
    <property type="term" value="F:tubulin binding"/>
    <property type="evidence" value="ECO:0007669"/>
    <property type="project" value="TreeGrafter"/>
</dbReference>
<feature type="region of interest" description="Disordered" evidence="2">
    <location>
        <begin position="912"/>
        <end position="947"/>
    </location>
</feature>
<dbReference type="AlphaFoldDB" id="A0A9P6W1H0"/>
<keyword evidence="1" id="KW-0175">Coiled coil</keyword>
<evidence type="ECO:0000313" key="5">
    <source>
        <dbReference type="Proteomes" id="UP000750334"/>
    </source>
</evidence>
<feature type="compositionally biased region" description="Polar residues" evidence="2">
    <location>
        <begin position="912"/>
        <end position="924"/>
    </location>
</feature>
<feature type="coiled-coil region" evidence="1">
    <location>
        <begin position="80"/>
        <end position="128"/>
    </location>
</feature>
<dbReference type="GO" id="GO:0005739">
    <property type="term" value="C:mitochondrion"/>
    <property type="evidence" value="ECO:0007669"/>
    <property type="project" value="TreeGrafter"/>
</dbReference>
<protein>
    <recommendedName>
        <fullName evidence="3">Pleckstrin homology domain-containing protein</fullName>
    </recommendedName>
</protein>
<dbReference type="PANTHER" id="PTHR28190:SF1">
    <property type="entry name" value="NUCLEAR MIGRATION PROTEIN NUM1"/>
    <property type="match status" value="1"/>
</dbReference>
<comment type="caution">
    <text evidence="4">The sequence shown here is derived from an EMBL/GenBank/DDBJ whole genome shotgun (WGS) entry which is preliminary data.</text>
</comment>
<feature type="compositionally biased region" description="Polar residues" evidence="2">
    <location>
        <begin position="931"/>
        <end position="947"/>
    </location>
</feature>
<dbReference type="GO" id="GO:0000226">
    <property type="term" value="P:microtubule cytoskeleton organization"/>
    <property type="evidence" value="ECO:0007669"/>
    <property type="project" value="TreeGrafter"/>
</dbReference>
<dbReference type="EMBL" id="PUHR01000182">
    <property type="protein sequence ID" value="KAG0660035.1"/>
    <property type="molecule type" value="Genomic_DNA"/>
</dbReference>
<dbReference type="GO" id="GO:0005938">
    <property type="term" value="C:cell cortex"/>
    <property type="evidence" value="ECO:0007669"/>
    <property type="project" value="InterPro"/>
</dbReference>
<proteinExistence type="predicted"/>
<dbReference type="Proteomes" id="UP000750334">
    <property type="component" value="Unassembled WGS sequence"/>
</dbReference>
<dbReference type="InterPro" id="IPR024774">
    <property type="entry name" value="PH_dom-Mcp5-type"/>
</dbReference>
<evidence type="ECO:0000313" key="4">
    <source>
        <dbReference type="EMBL" id="KAG0660035.1"/>
    </source>
</evidence>
<dbReference type="PANTHER" id="PTHR28190">
    <property type="entry name" value="NUCLEAR MIGRATION PROTEIN NUM1"/>
    <property type="match status" value="1"/>
</dbReference>
<dbReference type="GO" id="GO:0005934">
    <property type="term" value="C:cellular bud tip"/>
    <property type="evidence" value="ECO:0007669"/>
    <property type="project" value="TreeGrafter"/>
</dbReference>
<gene>
    <name evidence="4" type="ORF">C6P45_001706</name>
</gene>
<organism evidence="4 5">
    <name type="scientific">Maudiozyma exigua</name>
    <name type="common">Yeast</name>
    <name type="synonym">Kazachstania exigua</name>
    <dbReference type="NCBI Taxonomy" id="34358"/>
    <lineage>
        <taxon>Eukaryota</taxon>
        <taxon>Fungi</taxon>
        <taxon>Dikarya</taxon>
        <taxon>Ascomycota</taxon>
        <taxon>Saccharomycotina</taxon>
        <taxon>Saccharomycetes</taxon>
        <taxon>Saccharomycetales</taxon>
        <taxon>Saccharomycetaceae</taxon>
        <taxon>Maudiozyma</taxon>
    </lineage>
</organism>
<dbReference type="SUPFAM" id="SSF50729">
    <property type="entry name" value="PH domain-like"/>
    <property type="match status" value="1"/>
</dbReference>
<keyword evidence="5" id="KW-1185">Reference proteome</keyword>
<evidence type="ECO:0000256" key="2">
    <source>
        <dbReference type="SAM" id="MobiDB-lite"/>
    </source>
</evidence>
<dbReference type="GO" id="GO:0005543">
    <property type="term" value="F:phospholipid binding"/>
    <property type="evidence" value="ECO:0007669"/>
    <property type="project" value="InterPro"/>
</dbReference>
<dbReference type="GO" id="GO:0032065">
    <property type="term" value="P:maintenance of protein location in cell cortex"/>
    <property type="evidence" value="ECO:0007669"/>
    <property type="project" value="InterPro"/>
</dbReference>
<accession>A0A9P6W1H0</accession>
<dbReference type="OrthoDB" id="2149224at2759"/>
<dbReference type="Pfam" id="PF12814">
    <property type="entry name" value="Mcp5_PH"/>
    <property type="match status" value="1"/>
</dbReference>